<dbReference type="SUPFAM" id="SSF49562">
    <property type="entry name" value="C2 domain (Calcium/lipid-binding domain, CaLB)"/>
    <property type="match status" value="1"/>
</dbReference>
<sequence length="3634" mass="383201">MEQPYWLEMSKAEKKARAARASAKQRAEQQHNRDADQEPPDAAQQYHIDDTPMRTKELLALLVLGTSTSVRKVQAAVPSSSRDADGAAAAAAAAADAGSVQPGLEVAVSVAHIGLQDLRACVEQRHVLSGALEPYQASTPCTPVSPLRGDAACHIAAEVVVPAGGGTAEQPMLLSVSVHNPRLVLVRRFVNNVVYVMGLVNHEVVAAGSSRRAAAPAGRASAAAGRDAPPAASSAVVLVSITNAQVILPHSHASKQLFAGRMVREQDMPSVDGTAFAAALLAQWAANAPNGRLRRCTLTDLTHMITRTDLRAAFHEYSPVVYAAAAASPAGAAAGAAPAVTSSAAAVAAAAIVVALAAPDGLALHMSGSSYRVLMDMVFNNLMMRFNAFVEPPDPADPSLNWATGFNPALRFGPRPGQLPSFGVTLSSSTIQATLFADKRWWNISPPAPQQQQQQGLKGAGGNSGSGSGTSSADVQPFVSASLQEAGLCVQMMQKTWDMHVNLWSADTEWVDVRMANSSPSSFPRQRKRHASTPGPAGSSPQQQSPSRFGSPTAGSQRGTGVWPLLGSTIAAASEGSCTDFSSVGDAGQDVEMSSEFAEALKYKNPDQHQSATINAANIYSRECRTPQQQQQLQEEEEDAEEEEGSAQRESSDEGAGEQQLGTYELYPSLLRPSADGADKGADVSIIRVLDELPAEESAHLSNKGKRSKPAAGGTGSRRRGGSCPIGSAAFKLHFGYLKEGTMQVEVSLANTLVQWPYLADLGLVAAIINVFYSDWGAAPQLPPAWLQLRRNPWLYFNLVITDSQIFLPLLTPHVDSSAAGEQQNAAPSPFAVLRDVVLRQGSNLTAEDIEKGKGQPMEQLGVALTFGAFRFGYFYGGDGEAIMRADVRNLAGFIRDRSALITNWLLPLPSAKLELRQEWPMVEEHRSLLPLLMHCRWLRFKQRVRLLHRAKAKMEREARRHRHKHGAAGAATDEDAASELQLSESILNRKGNKALGGQDNASGSYATSAARAAATAAATPEQRLLALACEHAEELFGERVTSDWHNTWARQGHSQPLHTGGAMFGQSSSGMFGVYKRKARSELLVTVAPITLRAAFSNIRTWNILQADMQLAGQSMSRGLGMWPPRPDIQQQVLAVRAAGGTWPPPPTGWAAEFRRSSLRCTAELAAVVLMLCDDKPQSFGAPDVLQVAASGVSLVHATEARFPRTQPERAGRLHVEGGLAVNILNNSNSKWEVLLEPWPLLVSLCDPINPLAKADRTLYGQVLSSEPMRVNFHPSSLLSIGDLLAFMQQQQPQAPSRRPQVEAAPSIEQQMALAEGVTSRIPQRYLIQNLCGSHLWYWSYEEERPGGGRVAKRRVLLPAHSMQELKVAPAPRQVRHLAADGSLVSSGMANAISVQLAGSWLPLEDMAVDVVGKYRYDVRDPLGGPSLPLLLDVLLVGRTKMLRLHSCIWLQNNTSMRLQPCIQLGAGCRTPVVLAPGDKLDAMQRLHLRALKPKEGRFLPAAAALGGLLFLAPDGHFAAEHDVLQLQASLLVLKQQQGYITCQSKPDCIQTGPLHLAASVHLGLQSDPYFTTQNLVEVPRPGTLRRARLPLEASIHISPTLQFTNGLPYDVLGWALVPPGREFARSSIGAQQGSKAAGRSSSDAKQGDAAAVAAARSSSLTGEASIAGAAAAAAVASAAGAGPAGSAAASQLSGLQLVWAAKDRREAELALSRIVAAASSPEQALQQQPAGQQAPGSPVPGQAAHASRLRRNSFGFRWCREVLLHEFLTTLHLVLSPAMAAAVDVMALQLLDLPSLVALALGVLAEEFGWIAKSFPQAFSLILKVEEAMEAASASPSSSTASSGTSTAAATPGGNQQLPVRQLPWPADELPIVELLSLLHWLQQHVVRLQLAPGGCADLYLNPDLEVYAAVRLPLLAMQSRPTLISGGSTGMGGADTLRLFYTKHLDIRHVLQQHASLGRTQSICGGGSSNSLVGQPRLGLAGLDAMQHPDTVHEEVRMRMTATALQLALLATRQKITDLPWLRASAGQQGAQDMAAIMDAVCALLMYPPREMDTLFMRLVIDKQHVLSDEEMSSLLRFSCNALKDNELKGMHRHTSSSGGSSDEEASGDEAPMSPLGVQMGQGSFRRRPGASVRQLARNIGRASGAPARLVQQQLSEHLLRTLERHLQALPPGTGPDRPAGVPLEGSLRQHGAHLFSMSLQALGLGAITAEVQEGRPGFCAPSILELSLQHSGGRLGTHQGDRAAGSGGRSSIKAAAAGGSATQQVLVSAAFWLDNRSGVNLVLSDLDRRVLKGLPGPGLRSTRDVHSPGLPRDCAALEANEADLSALLSNAASSVCSSDGSSAAGAAGSSSGGTAAKDSGAGAASCDDNEVEKALARLQEVRPALLNDQSWLRFWVEEHVLLPAGAKPRQKSRRTFSFSKTPASIVSGIASPAAPSPSGDGGTTPQTPSAQVTSYRSEPSSFFKIAVTGSKTDIKVKGKKCTAELAPSRRQQLTGLPSTEEEAAAEAAADAAAAQAAGSAAAELQDPQVAMVVPVQRLFEFAAEVWPTPADGPFRATKVVSIKSKYILFNDTGMALEYKQKGTPDVNHKGYKSYGKGRRFAGVLQPQERCAFHWDNINEARLLVIRPAAPGWPWSGAFPLPEREDYFGLRLRNRWSEAAIIIPVNSTVGRSGSCLITFKSTSSVPPFRIENRTKAVMVSMRQQLADRGGAGPNGHAPGPSGVSGARQEATPRSTGDAPAGWAWDSLAPGSAMPFAWDDYTARHTVEVAAAVLAPGGKSAGDVLVSSKRSMYSFDLDTFKNDSKQPHFIELRGTTRTLRSSRSSTAAAAAAAAVAATSTDDGPAGPAPTRTASAVPQMSSQQAQAVAAGAGGPWAGPEAASAAAAGQYLSDMRQASCTSGTASPSFSAQGLRIASATAQGATFAAASALSSGRAGQLQPAATMASSLASGRVPPNAAAAAGAGLRVTGGVLAVEGDVADAGLRVHYDKLTLLLDSGLPMGGNCKVTLKCARGLMPVGLSERVSGCQARLLLAGHSTAISGVVARARDQEGVSWDHEEQFTEVTALSELVIEVWGLPSQSMFSSRHGRSSRAGPRGKADGSNATGRKQDSSRAGDAAGSSSGYGSQASSLPSGSIFLGAVNIPLLQTLPNTSTASRELSWYNLMRRSGEQHVTGQVQVGFAWSFTRETLLACELTELERLLAARQEVLARLNPLSSARVARLMGLPAAAAGLFGAAGDGGAAAAAAAAGDVAAAGQGAEDDWEGSMTSDDTGDSSPLTAASPASAAQHSPRQQLLQQQQQPGSASAAASARSSIVTTPNVFSGLDLGMADSSVVSLEVGVMEVANLTPRSGWSQDLTHVLLSSAAAGSARRSLNAGGGLLLSEAVKKSDLPLPVVYVFCGPGGSKDSGVEVSSGVHSLNPVFADNLMRFQHVGMRSMLRVLVYDRRSALDSRLLGVASLPAAAVPTSSSAPVYMWLPLSPPASRGKGRLGKLQGYMPWSAHGLDAARQQLGGRVHSPHHARSGTFSPQHQHPSQVLLRVRVVKPATHNTTAALQLNLEGLQLNAKTNGGEELLNLTVSTVQCALLNTTRERQLSLSVLSMQLDNQLLETRHPVVLSPATMGEDAVMPAYHWG</sequence>
<dbReference type="PANTHER" id="PTHR16166">
    <property type="entry name" value="VACUOLAR PROTEIN SORTING-ASSOCIATED PROTEIN VPS13"/>
    <property type="match status" value="1"/>
</dbReference>
<accession>A0ABY8TW37</accession>
<feature type="region of interest" description="Disordered" evidence="2">
    <location>
        <begin position="2343"/>
        <end position="2369"/>
    </location>
</feature>
<feature type="region of interest" description="Disordered" evidence="2">
    <location>
        <begin position="3082"/>
        <end position="3127"/>
    </location>
</feature>
<organism evidence="4 5">
    <name type="scientific">Tetradesmus obliquus</name>
    <name type="common">Green alga</name>
    <name type="synonym">Acutodesmus obliquus</name>
    <dbReference type="NCBI Taxonomy" id="3088"/>
    <lineage>
        <taxon>Eukaryota</taxon>
        <taxon>Viridiplantae</taxon>
        <taxon>Chlorophyta</taxon>
        <taxon>core chlorophytes</taxon>
        <taxon>Chlorophyceae</taxon>
        <taxon>CS clade</taxon>
        <taxon>Sphaeropleales</taxon>
        <taxon>Scenedesmaceae</taxon>
        <taxon>Tetradesmus</taxon>
    </lineage>
</organism>
<dbReference type="EMBL" id="CP126211">
    <property type="protein sequence ID" value="WIA12623.1"/>
    <property type="molecule type" value="Genomic_DNA"/>
</dbReference>
<name>A0ABY8TW37_TETOB</name>
<dbReference type="Pfam" id="PF25036">
    <property type="entry name" value="VPS13_VAB"/>
    <property type="match status" value="1"/>
</dbReference>
<protein>
    <recommendedName>
        <fullName evidence="3">Vacuolar protein sorting-associated protein 13 VPS13 adaptor binding domain-containing protein</fullName>
    </recommendedName>
</protein>
<feature type="compositionally biased region" description="Basic and acidic residues" evidence="2">
    <location>
        <begin position="25"/>
        <end position="36"/>
    </location>
</feature>
<evidence type="ECO:0000313" key="4">
    <source>
        <dbReference type="EMBL" id="WIA12623.1"/>
    </source>
</evidence>
<evidence type="ECO:0000259" key="3">
    <source>
        <dbReference type="Pfam" id="PF25036"/>
    </source>
</evidence>
<reference evidence="4 5" key="1">
    <citation type="submission" date="2023-05" db="EMBL/GenBank/DDBJ databases">
        <title>A 100% complete, gapless, phased diploid assembly of the Scenedesmus obliquus UTEX 3031 genome.</title>
        <authorList>
            <person name="Biondi T.C."/>
            <person name="Hanschen E.R."/>
            <person name="Kwon T."/>
            <person name="Eng W."/>
            <person name="Kruse C.P.S."/>
            <person name="Koehler S.I."/>
            <person name="Kunde Y."/>
            <person name="Gleasner C.D."/>
            <person name="You Mak K.T."/>
            <person name="Polle J."/>
            <person name="Hovde B.T."/>
            <person name="Starkenburg S.R."/>
        </authorList>
    </citation>
    <scope>NUCLEOTIDE SEQUENCE [LARGE SCALE GENOMIC DNA]</scope>
    <source>
        <strain evidence="4 5">DOE0152z</strain>
    </source>
</reference>
<feature type="region of interest" description="Disordered" evidence="2">
    <location>
        <begin position="2709"/>
        <end position="2746"/>
    </location>
</feature>
<feature type="compositionally biased region" description="Low complexity" evidence="2">
    <location>
        <begin position="3115"/>
        <end position="3127"/>
    </location>
</feature>
<feature type="domain" description="Vacuolar protein sorting-associated protein 13 VPS13 adaptor binding" evidence="3">
    <location>
        <begin position="2555"/>
        <end position="2762"/>
    </location>
</feature>
<feature type="region of interest" description="Disordered" evidence="2">
    <location>
        <begin position="1"/>
        <end position="42"/>
    </location>
</feature>
<evidence type="ECO:0000313" key="5">
    <source>
        <dbReference type="Proteomes" id="UP001244341"/>
    </source>
</evidence>
<feature type="compositionally biased region" description="Low complexity" evidence="2">
    <location>
        <begin position="534"/>
        <end position="552"/>
    </location>
</feature>
<evidence type="ECO:0000256" key="1">
    <source>
        <dbReference type="ARBA" id="ARBA00006545"/>
    </source>
</evidence>
<dbReference type="CDD" id="cd00030">
    <property type="entry name" value="C2"/>
    <property type="match status" value="1"/>
</dbReference>
<comment type="similarity">
    <text evidence="1">Belongs to the VPS13 family.</text>
</comment>
<dbReference type="Proteomes" id="UP001244341">
    <property type="component" value="Chromosome 4b"/>
</dbReference>
<feature type="region of interest" description="Disordered" evidence="2">
    <location>
        <begin position="2093"/>
        <end position="2135"/>
    </location>
</feature>
<feature type="region of interest" description="Disordered" evidence="2">
    <location>
        <begin position="3257"/>
        <end position="3312"/>
    </location>
</feature>
<evidence type="ECO:0000256" key="2">
    <source>
        <dbReference type="SAM" id="MobiDB-lite"/>
    </source>
</evidence>
<dbReference type="InterPro" id="IPR009543">
    <property type="entry name" value="VPS13_VAB"/>
</dbReference>
<dbReference type="InterPro" id="IPR026847">
    <property type="entry name" value="VPS13"/>
</dbReference>
<keyword evidence="5" id="KW-1185">Reference proteome</keyword>
<feature type="compositionally biased region" description="Low complexity" evidence="2">
    <location>
        <begin position="1836"/>
        <end position="1856"/>
    </location>
</feature>
<dbReference type="InterPro" id="IPR035892">
    <property type="entry name" value="C2_domain_sf"/>
</dbReference>
<feature type="region of interest" description="Disordered" evidence="2">
    <location>
        <begin position="1724"/>
        <end position="1746"/>
    </location>
</feature>
<dbReference type="PANTHER" id="PTHR16166:SF93">
    <property type="entry name" value="INTERMEMBRANE LIPID TRANSFER PROTEIN VPS13"/>
    <property type="match status" value="1"/>
</dbReference>
<feature type="compositionally biased region" description="Polar residues" evidence="2">
    <location>
        <begin position="2447"/>
        <end position="2460"/>
    </location>
</feature>
<feature type="compositionally biased region" description="Low complexity" evidence="2">
    <location>
        <begin position="3266"/>
        <end position="3312"/>
    </location>
</feature>
<proteinExistence type="inferred from homology"/>
<feature type="compositionally biased region" description="Gly residues" evidence="2">
    <location>
        <begin position="458"/>
        <end position="468"/>
    </location>
</feature>
<feature type="compositionally biased region" description="Acidic residues" evidence="2">
    <location>
        <begin position="634"/>
        <end position="645"/>
    </location>
</feature>
<feature type="region of interest" description="Disordered" evidence="2">
    <location>
        <begin position="956"/>
        <end position="977"/>
    </location>
</feature>
<feature type="region of interest" description="Disordered" evidence="2">
    <location>
        <begin position="624"/>
        <end position="659"/>
    </location>
</feature>
<feature type="region of interest" description="Disordered" evidence="2">
    <location>
        <begin position="517"/>
        <end position="562"/>
    </location>
</feature>
<gene>
    <name evidence="4" type="ORF">OEZ85_006280</name>
</gene>
<feature type="region of interest" description="Disordered" evidence="2">
    <location>
        <begin position="2431"/>
        <end position="2460"/>
    </location>
</feature>
<feature type="region of interest" description="Disordered" evidence="2">
    <location>
        <begin position="1836"/>
        <end position="1862"/>
    </location>
</feature>
<feature type="compositionally biased region" description="Low complexity" evidence="2">
    <location>
        <begin position="2431"/>
        <end position="2442"/>
    </location>
</feature>
<feature type="region of interest" description="Disordered" evidence="2">
    <location>
        <begin position="697"/>
        <end position="722"/>
    </location>
</feature>
<feature type="region of interest" description="Disordered" evidence="2">
    <location>
        <begin position="445"/>
        <end position="473"/>
    </location>
</feature>